<evidence type="ECO:0000256" key="1">
    <source>
        <dbReference type="SAM" id="MobiDB-lite"/>
    </source>
</evidence>
<organism evidence="2 3">
    <name type="scientific">Septoria linicola</name>
    <dbReference type="NCBI Taxonomy" id="215465"/>
    <lineage>
        <taxon>Eukaryota</taxon>
        <taxon>Fungi</taxon>
        <taxon>Dikarya</taxon>
        <taxon>Ascomycota</taxon>
        <taxon>Pezizomycotina</taxon>
        <taxon>Dothideomycetes</taxon>
        <taxon>Dothideomycetidae</taxon>
        <taxon>Mycosphaerellales</taxon>
        <taxon>Mycosphaerellaceae</taxon>
        <taxon>Septoria</taxon>
    </lineage>
</organism>
<dbReference type="EMBL" id="CP099425">
    <property type="protein sequence ID" value="USW56161.1"/>
    <property type="molecule type" value="Genomic_DNA"/>
</dbReference>
<gene>
    <name evidence="2" type="ORF">Slin15195_G094800</name>
</gene>
<reference evidence="2" key="1">
    <citation type="submission" date="2022-06" db="EMBL/GenBank/DDBJ databases">
        <title>Complete genome sequences of two strains of the flax pathogen Septoria linicola.</title>
        <authorList>
            <person name="Lapalu N."/>
            <person name="Simon A."/>
            <person name="Demenou B."/>
            <person name="Paumier D."/>
            <person name="Guillot M.-P."/>
            <person name="Gout L."/>
            <person name="Valade R."/>
        </authorList>
    </citation>
    <scope>NUCLEOTIDE SEQUENCE</scope>
    <source>
        <strain evidence="2">SE15195</strain>
    </source>
</reference>
<feature type="region of interest" description="Disordered" evidence="1">
    <location>
        <begin position="43"/>
        <end position="106"/>
    </location>
</feature>
<proteinExistence type="predicted"/>
<dbReference type="Proteomes" id="UP001056384">
    <property type="component" value="Chromosome 8"/>
</dbReference>
<sequence length="678" mass="76091">MLSFQLRRAQIELQAHRNWLKTFVVKSSHGEAQLSSVRNFSSIHRHGQEQERAKKEWNPIARARAKADAEQRRRQDRIAESAPEPGKKLSDAKRRKRERWEGRRSPPQTVELKALGVREDLMKAVQEYDVATVYRLYAQLPERRPLAAEDLRAIAQCAHQALRTENQKPRHQQHAEAKQEILALADLLAKDVRQGNVVPSRPAHTHLMGIYKESGYLGVGAKFWRWLEPQDDQHVGADTYAVAIELLAVHGTPLEDLEALYAKALARFPTNFSSYHLASNAIIPDRDAETKIKGLPISLLQAIVTARLLRGDSRQAYLALDTVFRLYPTAVDGRFIRLFLDERPMSEAYTVFAMACRAGLTLPTAVIKNLMARLRTTAEQDPSAQHRIVSLRAMLSVMHLYLGATGKALPNNVAELIIATTTLFRLPGIDRLEGKQRKKLVDAVLLSVRRMLESFARFGILPSTGAFNSVLMNIAGYGKSKETLGIVLKDFEALNLTPTDVTRRTVLAVAGLWKDQSMIEESWEKIVEARRAKNEWPEPTDFFVLSKAVKATGKADFAQKQFDTLQMFIPDSHHSSIEYAITKAYEPEDDTTTARTRLDFEELHEGVQKLNADLAVLESETRDKPAVLDFSDKQLPITLLPPEGALKASDETLRQVYDELTTEATAASSVVADSDPSA</sequence>
<keyword evidence="3" id="KW-1185">Reference proteome</keyword>
<accession>A0A9Q9ELV3</accession>
<evidence type="ECO:0000313" key="3">
    <source>
        <dbReference type="Proteomes" id="UP001056384"/>
    </source>
</evidence>
<protein>
    <submittedName>
        <fullName evidence="2">Uncharacterized protein</fullName>
    </submittedName>
</protein>
<name>A0A9Q9ELV3_9PEZI</name>
<feature type="compositionally biased region" description="Basic and acidic residues" evidence="1">
    <location>
        <begin position="46"/>
        <end position="57"/>
    </location>
</feature>
<evidence type="ECO:0000313" key="2">
    <source>
        <dbReference type="EMBL" id="USW56161.1"/>
    </source>
</evidence>
<feature type="compositionally biased region" description="Basic and acidic residues" evidence="1">
    <location>
        <begin position="65"/>
        <end position="104"/>
    </location>
</feature>
<dbReference type="AlphaFoldDB" id="A0A9Q9ELV3"/>